<evidence type="ECO:0000313" key="11">
    <source>
        <dbReference type="EMBL" id="KAJ9587775.1"/>
    </source>
</evidence>
<evidence type="ECO:0000256" key="5">
    <source>
        <dbReference type="ARBA" id="ARBA00022989"/>
    </source>
</evidence>
<accession>A0AAD7ZW56</accession>
<dbReference type="GO" id="GO:0050906">
    <property type="term" value="P:detection of stimulus involved in sensory perception"/>
    <property type="evidence" value="ECO:0007669"/>
    <property type="project" value="UniProtKB-ARBA"/>
</dbReference>
<evidence type="ECO:0000259" key="10">
    <source>
        <dbReference type="Pfam" id="PF00060"/>
    </source>
</evidence>
<protein>
    <recommendedName>
        <fullName evidence="10">Ionotropic glutamate receptor C-terminal domain-containing protein</fullName>
    </recommendedName>
</protein>
<reference evidence="11" key="1">
    <citation type="journal article" date="2023" name="IScience">
        <title>Live-bearing cockroach genome reveals convergent evolutionary mechanisms linked to viviparity in insects and beyond.</title>
        <authorList>
            <person name="Fouks B."/>
            <person name="Harrison M.C."/>
            <person name="Mikhailova A.A."/>
            <person name="Marchal E."/>
            <person name="English S."/>
            <person name="Carruthers M."/>
            <person name="Jennings E.C."/>
            <person name="Chiamaka E.L."/>
            <person name="Frigard R.A."/>
            <person name="Pippel M."/>
            <person name="Attardo G.M."/>
            <person name="Benoit J.B."/>
            <person name="Bornberg-Bauer E."/>
            <person name="Tobe S.S."/>
        </authorList>
    </citation>
    <scope>NUCLEOTIDE SEQUENCE</scope>
    <source>
        <strain evidence="11">Stay&amp;Tobe</strain>
    </source>
</reference>
<dbReference type="Gene3D" id="1.10.287.70">
    <property type="match status" value="1"/>
</dbReference>
<evidence type="ECO:0000256" key="2">
    <source>
        <dbReference type="ARBA" id="ARBA00008685"/>
    </source>
</evidence>
<evidence type="ECO:0000256" key="9">
    <source>
        <dbReference type="SAM" id="Phobius"/>
    </source>
</evidence>
<evidence type="ECO:0000313" key="12">
    <source>
        <dbReference type="Proteomes" id="UP001233999"/>
    </source>
</evidence>
<keyword evidence="4 9" id="KW-0812">Transmembrane</keyword>
<proteinExistence type="inferred from homology"/>
<evidence type="ECO:0000256" key="1">
    <source>
        <dbReference type="ARBA" id="ARBA00004651"/>
    </source>
</evidence>
<comment type="subcellular location">
    <subcellularLocation>
        <location evidence="1">Cell membrane</location>
        <topology evidence="1">Multi-pass membrane protein</topology>
    </subcellularLocation>
</comment>
<dbReference type="AlphaFoldDB" id="A0AAD7ZW56"/>
<dbReference type="Proteomes" id="UP001233999">
    <property type="component" value="Unassembled WGS sequence"/>
</dbReference>
<dbReference type="SUPFAM" id="SSF53850">
    <property type="entry name" value="Periplasmic binding protein-like II"/>
    <property type="match status" value="1"/>
</dbReference>
<evidence type="ECO:0000256" key="7">
    <source>
        <dbReference type="ARBA" id="ARBA00023170"/>
    </source>
</evidence>
<dbReference type="Pfam" id="PF00060">
    <property type="entry name" value="Lig_chan"/>
    <property type="match status" value="1"/>
</dbReference>
<dbReference type="PANTHER" id="PTHR42643:SF24">
    <property type="entry name" value="IONOTROPIC RECEPTOR 60A"/>
    <property type="match status" value="1"/>
</dbReference>
<keyword evidence="3" id="KW-1003">Cell membrane</keyword>
<dbReference type="PANTHER" id="PTHR42643">
    <property type="entry name" value="IONOTROPIC RECEPTOR 20A-RELATED"/>
    <property type="match status" value="1"/>
</dbReference>
<dbReference type="GO" id="GO:0005886">
    <property type="term" value="C:plasma membrane"/>
    <property type="evidence" value="ECO:0007669"/>
    <property type="project" value="UniProtKB-SubCell"/>
</dbReference>
<gene>
    <name evidence="11" type="ORF">L9F63_018801</name>
</gene>
<keyword evidence="7" id="KW-0675">Receptor</keyword>
<organism evidence="11 12">
    <name type="scientific">Diploptera punctata</name>
    <name type="common">Pacific beetle cockroach</name>
    <dbReference type="NCBI Taxonomy" id="6984"/>
    <lineage>
        <taxon>Eukaryota</taxon>
        <taxon>Metazoa</taxon>
        <taxon>Ecdysozoa</taxon>
        <taxon>Arthropoda</taxon>
        <taxon>Hexapoda</taxon>
        <taxon>Insecta</taxon>
        <taxon>Pterygota</taxon>
        <taxon>Neoptera</taxon>
        <taxon>Polyneoptera</taxon>
        <taxon>Dictyoptera</taxon>
        <taxon>Blattodea</taxon>
        <taxon>Blaberoidea</taxon>
        <taxon>Blaberidae</taxon>
        <taxon>Diplopterinae</taxon>
        <taxon>Diploptera</taxon>
    </lineage>
</organism>
<evidence type="ECO:0000256" key="6">
    <source>
        <dbReference type="ARBA" id="ARBA00023136"/>
    </source>
</evidence>
<dbReference type="EMBL" id="JASPKZ010006064">
    <property type="protein sequence ID" value="KAJ9587775.1"/>
    <property type="molecule type" value="Genomic_DNA"/>
</dbReference>
<dbReference type="InterPro" id="IPR052192">
    <property type="entry name" value="Insect_Ionotropic_Sensory_Rcpt"/>
</dbReference>
<keyword evidence="8" id="KW-0325">Glycoprotein</keyword>
<reference evidence="11" key="2">
    <citation type="submission" date="2023-05" db="EMBL/GenBank/DDBJ databases">
        <authorList>
            <person name="Fouks B."/>
        </authorList>
    </citation>
    <scope>NUCLEOTIDE SEQUENCE</scope>
    <source>
        <strain evidence="11">Stay&amp;Tobe</strain>
        <tissue evidence="11">Testes</tissue>
    </source>
</reference>
<dbReference type="InterPro" id="IPR001320">
    <property type="entry name" value="Iontro_rcpt_C"/>
</dbReference>
<dbReference type="Gene3D" id="3.40.190.10">
    <property type="entry name" value="Periplasmic binding protein-like II"/>
    <property type="match status" value="1"/>
</dbReference>
<evidence type="ECO:0000256" key="3">
    <source>
        <dbReference type="ARBA" id="ARBA00022475"/>
    </source>
</evidence>
<evidence type="ECO:0000256" key="8">
    <source>
        <dbReference type="ARBA" id="ARBA00023180"/>
    </source>
</evidence>
<feature type="transmembrane region" description="Helical" evidence="9">
    <location>
        <begin position="448"/>
        <end position="474"/>
    </location>
</feature>
<feature type="domain" description="Ionotropic glutamate receptor C-terminal" evidence="10">
    <location>
        <begin position="194"/>
        <end position="456"/>
    </location>
</feature>
<sequence>MLESARIQEDGLFETYSWYPYVHPEICAESYEPVLLDCWVFDSTRNRHFVRNINLFQNKIPDDLQGCPLVASSFDYPPLFSKIRHADTVDSSEGILSSLLQVLAKKLNMSIRFLEPPADGELWGRLSRNGTWSGVTGELLRRDSDLIATAYFTVHNFTYDLEFTVPYFIDHLKWYFPCPTPWPRWMSLSRVFRISLWLVNVVSHLIMSFAMHSVQSIYNKIIQNHVKLGRENFRLWVLHFGEIRMIGLSSVSPPNIVVTRIIFSSWVIYCMAMNNVYQTFLTSYFTNPGMHHKISNEDELLASRLRLGTHISVTTMFPELKTNPYKIDVLCETYDECQEIVFKHRTLAYLGPQSKGEYILAKKYINVEDSDVICDFHEDFVFEFLTLPVVRGFPFLTKFDEIILKLLEAGIVREWWDLFIFKTVLSAREKVEHAVDDYVMFSLQHLQSVFVCLFAGYTLSIVAFVTEIIWYILIKRRSLLRHRR</sequence>
<keyword evidence="6 9" id="KW-0472">Membrane</keyword>
<evidence type="ECO:0000256" key="4">
    <source>
        <dbReference type="ARBA" id="ARBA00022692"/>
    </source>
</evidence>
<comment type="caution">
    <text evidence="11">The sequence shown here is derived from an EMBL/GenBank/DDBJ whole genome shotgun (WGS) entry which is preliminary data.</text>
</comment>
<dbReference type="GO" id="GO:0015276">
    <property type="term" value="F:ligand-gated monoatomic ion channel activity"/>
    <property type="evidence" value="ECO:0007669"/>
    <property type="project" value="InterPro"/>
</dbReference>
<keyword evidence="5 9" id="KW-1133">Transmembrane helix</keyword>
<keyword evidence="12" id="KW-1185">Reference proteome</keyword>
<name>A0AAD7ZW56_DIPPU</name>
<comment type="similarity">
    <text evidence="2">Belongs to the glutamate-gated ion channel (TC 1.A.10.1) family.</text>
</comment>